<dbReference type="Pfam" id="PF22848">
    <property type="entry name" value="ASD1_dom"/>
    <property type="match status" value="1"/>
</dbReference>
<reference evidence="2 3" key="1">
    <citation type="submission" date="2020-08" db="EMBL/GenBank/DDBJ databases">
        <title>Genomic Encyclopedia of Type Strains, Phase IV (KMG-V): Genome sequencing to study the core and pangenomes of soil and plant-associated prokaryotes.</title>
        <authorList>
            <person name="Whitman W."/>
        </authorList>
    </citation>
    <scope>NUCLEOTIDE SEQUENCE [LARGE SCALE GENOMIC DNA]</scope>
    <source>
        <strain evidence="2 3">ANJLi2</strain>
    </source>
</reference>
<evidence type="ECO:0000313" key="3">
    <source>
        <dbReference type="Proteomes" id="UP000541583"/>
    </source>
</evidence>
<dbReference type="SUPFAM" id="SSF51445">
    <property type="entry name" value="(Trans)glycosidases"/>
    <property type="match status" value="1"/>
</dbReference>
<dbReference type="InterPro" id="IPR055235">
    <property type="entry name" value="ASD1_cat"/>
</dbReference>
<dbReference type="Proteomes" id="UP000541583">
    <property type="component" value="Unassembled WGS sequence"/>
</dbReference>
<gene>
    <name evidence="2" type="ORF">HDF23_005690</name>
</gene>
<dbReference type="Gene3D" id="2.60.40.1180">
    <property type="entry name" value="Golgi alpha-mannosidase II"/>
    <property type="match status" value="1"/>
</dbReference>
<dbReference type="PANTHER" id="PTHR43576">
    <property type="entry name" value="ALPHA-L-ARABINOFURANOSIDASE C-RELATED"/>
    <property type="match status" value="1"/>
</dbReference>
<sequence>MPKNYIKYDQPKAVASVEVSVDAGKVMGKVSKYIYGNNTNPYMTNIIGQPALLNAIKTLKPQVLRYPGGNLSNVFFWNASPGEKPSDVPDTILYGDNREKKREQFWYGRDERANTLSLNNYYATLKQTNSTGIICVNYGYARYGTDTNPVQKAAHLAAEWVRHDKGRTQFWEVGNENYGTWQAGFQIDTTKNKDHQPRYITGQLYGAHFKVFADSMKAAARQVGATIYVGAVIIETLKEKSWEGVIEKNWNTGFFKMARNTADFFIVHSYYTPYNQNSSASVILNTATAETTKIMAYMHQIAIDCHVDLKPIALTEWNIFASGSKQACSYINGIHAAIVLGELAKNKYGMASRWDLANGYNEGNDHGMFSKGDEPGVPVWNPRPVYYYMYYFQKFFGDKLVESSVSGSTDVLIYASKFTSGEVGLVIVNKGLNQQTISIKTENFNPGKRYYLYTLTGGSDNGEFSQKVFVNGKGGRYAAGGPPDAESIKPFSAATKSGISINSPAYSVQYILIDNEK</sequence>
<proteinExistence type="predicted"/>
<evidence type="ECO:0000259" key="1">
    <source>
        <dbReference type="Pfam" id="PF22848"/>
    </source>
</evidence>
<dbReference type="EMBL" id="JACHCB010000024">
    <property type="protein sequence ID" value="MBB6112907.1"/>
    <property type="molecule type" value="Genomic_DNA"/>
</dbReference>
<accession>A0ABR6PT01</accession>
<protein>
    <recommendedName>
        <fullName evidence="1">Alpha-L-arabinofuranosidase 1 catalytic domain-containing protein</fullName>
    </recommendedName>
</protein>
<comment type="caution">
    <text evidence="2">The sequence shown here is derived from an EMBL/GenBank/DDBJ whole genome shotgun (WGS) entry which is preliminary data.</text>
</comment>
<dbReference type="InterPro" id="IPR013780">
    <property type="entry name" value="Glyco_hydro_b"/>
</dbReference>
<dbReference type="Gene3D" id="3.20.20.80">
    <property type="entry name" value="Glycosidases"/>
    <property type="match status" value="1"/>
</dbReference>
<dbReference type="PANTHER" id="PTHR43576:SF3">
    <property type="entry name" value="ALPHA-L-ARABINOFURANOSIDASE C"/>
    <property type="match status" value="1"/>
</dbReference>
<feature type="domain" description="Alpha-L-arabinofuranosidase 1 catalytic" evidence="1">
    <location>
        <begin position="56"/>
        <end position="222"/>
    </location>
</feature>
<dbReference type="InterPro" id="IPR017853">
    <property type="entry name" value="GH"/>
</dbReference>
<evidence type="ECO:0000313" key="2">
    <source>
        <dbReference type="EMBL" id="MBB6112907.1"/>
    </source>
</evidence>
<keyword evidence="3" id="KW-1185">Reference proteome</keyword>
<name>A0ABR6PT01_9SPHI</name>
<organism evidence="2 3">
    <name type="scientific">Mucilaginibacter lappiensis</name>
    <dbReference type="NCBI Taxonomy" id="354630"/>
    <lineage>
        <taxon>Bacteria</taxon>
        <taxon>Pseudomonadati</taxon>
        <taxon>Bacteroidota</taxon>
        <taxon>Sphingobacteriia</taxon>
        <taxon>Sphingobacteriales</taxon>
        <taxon>Sphingobacteriaceae</taxon>
        <taxon>Mucilaginibacter</taxon>
    </lineage>
</organism>